<dbReference type="EMBL" id="JBHUPA010000007">
    <property type="protein sequence ID" value="MFD2962780.1"/>
    <property type="molecule type" value="Genomic_DNA"/>
</dbReference>
<gene>
    <name evidence="1" type="ORF">ACFS6J_13355</name>
</gene>
<name>A0ABW6B2E2_9SPHI</name>
<evidence type="ECO:0000313" key="2">
    <source>
        <dbReference type="Proteomes" id="UP001597560"/>
    </source>
</evidence>
<evidence type="ECO:0000313" key="1">
    <source>
        <dbReference type="EMBL" id="MFD2962780.1"/>
    </source>
</evidence>
<proteinExistence type="predicted"/>
<accession>A0ABW6B2E2</accession>
<protein>
    <submittedName>
        <fullName evidence="1">Uncharacterized protein</fullName>
    </submittedName>
</protein>
<reference evidence="2" key="1">
    <citation type="journal article" date="2019" name="Int. J. Syst. Evol. Microbiol.">
        <title>The Global Catalogue of Microorganisms (GCM) 10K type strain sequencing project: providing services to taxonomists for standard genome sequencing and annotation.</title>
        <authorList>
            <consortium name="The Broad Institute Genomics Platform"/>
            <consortium name="The Broad Institute Genome Sequencing Center for Infectious Disease"/>
            <person name="Wu L."/>
            <person name="Ma J."/>
        </authorList>
    </citation>
    <scope>NUCLEOTIDE SEQUENCE [LARGE SCALE GENOMIC DNA]</scope>
    <source>
        <strain evidence="2">KCTC 23098</strain>
    </source>
</reference>
<dbReference type="RefSeq" id="WP_377611030.1">
    <property type="nucleotide sequence ID" value="NZ_JBHUPA010000007.1"/>
</dbReference>
<organism evidence="1 2">
    <name type="scientific">Olivibacter jilunii</name>
    <dbReference type="NCBI Taxonomy" id="985016"/>
    <lineage>
        <taxon>Bacteria</taxon>
        <taxon>Pseudomonadati</taxon>
        <taxon>Bacteroidota</taxon>
        <taxon>Sphingobacteriia</taxon>
        <taxon>Sphingobacteriales</taxon>
        <taxon>Sphingobacteriaceae</taxon>
        <taxon>Olivibacter</taxon>
    </lineage>
</organism>
<comment type="caution">
    <text evidence="1">The sequence shown here is derived from an EMBL/GenBank/DDBJ whole genome shotgun (WGS) entry which is preliminary data.</text>
</comment>
<dbReference type="Proteomes" id="UP001597560">
    <property type="component" value="Unassembled WGS sequence"/>
</dbReference>
<sequence>MTSVFSSNSADLRNQVNNWLVADSPHAEGCRFFELIPGIKHQKVLLRILLRGRKHHNHLLKTILQNHFGLIQPKETSLIKNEKKAKELVSTTENKPSFRDEWPFLSDPDCPPELKILAADKITAYNNMRAAHKRLFDSASDGDQFAAVHDLVSNYIENYRIYNELKCYKVTGKILGKHSIWVEMQRLKSIRQSSPVELPLMAKKLQHNIWRIKSEIAKGDKPHLRPEREKKIREKQRELQEIGRLIASYK</sequence>
<keyword evidence="2" id="KW-1185">Reference proteome</keyword>